<dbReference type="Gene3D" id="2.40.50.140">
    <property type="entry name" value="Nucleic acid-binding proteins"/>
    <property type="match status" value="2"/>
</dbReference>
<dbReference type="Pfam" id="PF21191">
    <property type="entry name" value="CvfB_1st"/>
    <property type="match status" value="1"/>
</dbReference>
<feature type="domain" description="Conserved virulence factor B second S1" evidence="4">
    <location>
        <begin position="71"/>
        <end position="131"/>
    </location>
</feature>
<organism evidence="6 7">
    <name type="scientific">Enterococcus lacertideformus</name>
    <dbReference type="NCBI Taxonomy" id="2771493"/>
    <lineage>
        <taxon>Bacteria</taxon>
        <taxon>Bacillati</taxon>
        <taxon>Bacillota</taxon>
        <taxon>Bacilli</taxon>
        <taxon>Lactobacillales</taxon>
        <taxon>Enterococcaceae</taxon>
        <taxon>Enterococcus</taxon>
    </lineage>
</organism>
<name>A0A931AYB0_9ENTE</name>
<evidence type="ECO:0000259" key="2">
    <source>
        <dbReference type="Pfam" id="PF13509"/>
    </source>
</evidence>
<dbReference type="Gene3D" id="1.10.10.10">
    <property type="entry name" value="Winged helix-like DNA-binding domain superfamily/Winged helix DNA-binding domain"/>
    <property type="match status" value="1"/>
</dbReference>
<dbReference type="Pfam" id="PF13509">
    <property type="entry name" value="S1_2"/>
    <property type="match status" value="1"/>
</dbReference>
<dbReference type="Pfam" id="PF17783">
    <property type="entry name" value="WHD_CvfB"/>
    <property type="match status" value="1"/>
</dbReference>
<evidence type="ECO:0000313" key="6">
    <source>
        <dbReference type="EMBL" id="MBF8807823.1"/>
    </source>
</evidence>
<dbReference type="Pfam" id="PF21543">
    <property type="entry name" value="CvfB_2nd"/>
    <property type="match status" value="1"/>
</dbReference>
<keyword evidence="7" id="KW-1185">Reference proteome</keyword>
<dbReference type="InterPro" id="IPR048588">
    <property type="entry name" value="CvfB_S1_2nd"/>
</dbReference>
<dbReference type="EMBL" id="JADAKE010000014">
    <property type="protein sequence ID" value="MBF8807823.1"/>
    <property type="molecule type" value="Genomic_DNA"/>
</dbReference>
<protein>
    <submittedName>
        <fullName evidence="6">DNA-binding protein</fullName>
    </submittedName>
</protein>
<comment type="similarity">
    <text evidence="1">Belongs to the CvfB family.</text>
</comment>
<proteinExistence type="inferred from homology"/>
<evidence type="ECO:0000259" key="4">
    <source>
        <dbReference type="Pfam" id="PF21191"/>
    </source>
</evidence>
<dbReference type="PANTHER" id="PTHR37296">
    <property type="entry name" value="CONSERVED VIRULENCE FACTOR B"/>
    <property type="match status" value="1"/>
</dbReference>
<sequence>MNELLANIFTGMVIDENEKNYFIQKNGQTFGLSKEEGEHQIGEAVEGFGYQNQKHENRFTTLIPKSRIGHYAFGTVTSSRKDLGIFVDIGLPDKDFVVSLDELPTMTELWPKKGDRLMITLRVDSKDRIWASLADEKIFKSLSKRGTEAMKNKDISGIAYRLKLTGTYVLTEDFYIGFIHPSERYNEPRLGENVKGRVIGVRPDGVLNLSLKPRAFEAISDDAQMILTIIERSVDEQINFTDKSDPEEIMNAFGISKGAFKRAIGNLLKQGLVKQEAGVTKRIRKSN</sequence>
<dbReference type="Proteomes" id="UP000637757">
    <property type="component" value="Unassembled WGS sequence"/>
</dbReference>
<accession>A0A931AYB0</accession>
<reference evidence="6" key="1">
    <citation type="submission" date="2020-09" db="EMBL/GenBank/DDBJ databases">
        <title>Genomic insights into the novelty and pathogenicity of a unique biofilm-forming Enterococcus sp. bacteria (Enterococcus lacertideformus) identified in reptiles.</title>
        <authorList>
            <person name="Agius J.E."/>
            <person name="Phalen D.N."/>
            <person name="Rose K."/>
            <person name="Eden J.-S."/>
        </authorList>
    </citation>
    <scope>NUCLEOTIDE SEQUENCE</scope>
    <source>
        <strain evidence="6">PHRS 0518</strain>
    </source>
</reference>
<dbReference type="AlphaFoldDB" id="A0A931AYB0"/>
<evidence type="ECO:0000256" key="1">
    <source>
        <dbReference type="PIRNR" id="PIRNR012524"/>
    </source>
</evidence>
<dbReference type="Gene3D" id="2.40.50.330">
    <property type="match status" value="1"/>
</dbReference>
<gene>
    <name evidence="6" type="ORF">IC227_04990</name>
</gene>
<dbReference type="PANTHER" id="PTHR37296:SF1">
    <property type="entry name" value="CONSERVED VIRULENCE FACTOR B"/>
    <property type="match status" value="1"/>
</dbReference>
<comment type="caution">
    <text evidence="6">The sequence shown here is derived from an EMBL/GenBank/DDBJ whole genome shotgun (WGS) entry which is preliminary data.</text>
</comment>
<dbReference type="InterPro" id="IPR036388">
    <property type="entry name" value="WH-like_DNA-bd_sf"/>
</dbReference>
<dbReference type="InterPro" id="IPR048587">
    <property type="entry name" value="CvfB_S1_3rd"/>
</dbReference>
<feature type="domain" description="Conserved virulence factor B-like winged helix" evidence="3">
    <location>
        <begin position="224"/>
        <end position="280"/>
    </location>
</feature>
<dbReference type="PIRSF" id="PIRSF012524">
    <property type="entry name" value="YitL_S1"/>
    <property type="match status" value="1"/>
</dbReference>
<dbReference type="InterPro" id="IPR014464">
    <property type="entry name" value="CvfB_fam"/>
</dbReference>
<dbReference type="InterPro" id="IPR012340">
    <property type="entry name" value="NA-bd_OB-fold"/>
</dbReference>
<keyword evidence="6" id="KW-0238">DNA-binding</keyword>
<dbReference type="InterPro" id="IPR040764">
    <property type="entry name" value="CvfB_WH"/>
</dbReference>
<dbReference type="InterPro" id="IPR039566">
    <property type="entry name" value="CvfB_S1_st"/>
</dbReference>
<evidence type="ECO:0000259" key="3">
    <source>
        <dbReference type="Pfam" id="PF17783"/>
    </source>
</evidence>
<feature type="domain" description="Conserved virulence factor B third S1" evidence="5">
    <location>
        <begin position="139"/>
        <end position="213"/>
    </location>
</feature>
<dbReference type="GO" id="GO:0003677">
    <property type="term" value="F:DNA binding"/>
    <property type="evidence" value="ECO:0007669"/>
    <property type="project" value="UniProtKB-KW"/>
</dbReference>
<feature type="domain" description="Conserved virulence factor B first S1" evidence="2">
    <location>
        <begin position="11"/>
        <end position="61"/>
    </location>
</feature>
<evidence type="ECO:0000259" key="5">
    <source>
        <dbReference type="Pfam" id="PF21543"/>
    </source>
</evidence>
<evidence type="ECO:0000313" key="7">
    <source>
        <dbReference type="Proteomes" id="UP000637757"/>
    </source>
</evidence>